<evidence type="ECO:0000313" key="3">
    <source>
        <dbReference type="EMBL" id="OLQ07857.1"/>
    </source>
</evidence>
<reference evidence="3 4" key="1">
    <citation type="submission" date="2016-02" db="EMBL/GenBank/DDBJ databases">
        <title>Genome analysis of coral dinoflagellate symbionts highlights evolutionary adaptations to a symbiotic lifestyle.</title>
        <authorList>
            <person name="Aranda M."/>
            <person name="Li Y."/>
            <person name="Liew Y.J."/>
            <person name="Baumgarten S."/>
            <person name="Simakov O."/>
            <person name="Wilson M."/>
            <person name="Piel J."/>
            <person name="Ashoor H."/>
            <person name="Bougouffa S."/>
            <person name="Bajic V.B."/>
            <person name="Ryu T."/>
            <person name="Ravasi T."/>
            <person name="Bayer T."/>
            <person name="Micklem G."/>
            <person name="Kim H."/>
            <person name="Bhak J."/>
            <person name="Lajeunesse T.C."/>
            <person name="Voolstra C.R."/>
        </authorList>
    </citation>
    <scope>NUCLEOTIDE SEQUENCE [LARGE SCALE GENOMIC DNA]</scope>
    <source>
        <strain evidence="3 4">CCMP2467</strain>
    </source>
</reference>
<feature type="chain" id="PRO_5012932147" evidence="2">
    <location>
        <begin position="22"/>
        <end position="148"/>
    </location>
</feature>
<feature type="signal peptide" evidence="2">
    <location>
        <begin position="1"/>
        <end position="21"/>
    </location>
</feature>
<proteinExistence type="predicted"/>
<gene>
    <name evidence="3" type="ORF">AK812_SmicGene8668</name>
</gene>
<sequence>MMRAPLLLLELLLLPSRTVEYRPPPAVPVDQKALPDPLVKAWKPRLFSEEREVFHLDPAADMCERLNNMEAEVKELRTKFARVELLYTDQNFTEREQVLFWVQNKKPSDGAMMLTNANGDETGWWVHAPQLGRLLSLDPEQVREELLS</sequence>
<dbReference type="EMBL" id="LSRX01000130">
    <property type="protein sequence ID" value="OLQ07857.1"/>
    <property type="molecule type" value="Genomic_DNA"/>
</dbReference>
<organism evidence="3 4">
    <name type="scientific">Symbiodinium microadriaticum</name>
    <name type="common">Dinoflagellate</name>
    <name type="synonym">Zooxanthella microadriatica</name>
    <dbReference type="NCBI Taxonomy" id="2951"/>
    <lineage>
        <taxon>Eukaryota</taxon>
        <taxon>Sar</taxon>
        <taxon>Alveolata</taxon>
        <taxon>Dinophyceae</taxon>
        <taxon>Suessiales</taxon>
        <taxon>Symbiodiniaceae</taxon>
        <taxon>Symbiodinium</taxon>
    </lineage>
</organism>
<evidence type="ECO:0000256" key="2">
    <source>
        <dbReference type="SAM" id="SignalP"/>
    </source>
</evidence>
<feature type="coiled-coil region" evidence="1">
    <location>
        <begin position="59"/>
        <end position="86"/>
    </location>
</feature>
<keyword evidence="2" id="KW-0732">Signal</keyword>
<keyword evidence="1" id="KW-0175">Coiled coil</keyword>
<evidence type="ECO:0000313" key="4">
    <source>
        <dbReference type="Proteomes" id="UP000186817"/>
    </source>
</evidence>
<evidence type="ECO:0000256" key="1">
    <source>
        <dbReference type="SAM" id="Coils"/>
    </source>
</evidence>
<dbReference type="AlphaFoldDB" id="A0A1Q9EKD3"/>
<comment type="caution">
    <text evidence="3">The sequence shown here is derived from an EMBL/GenBank/DDBJ whole genome shotgun (WGS) entry which is preliminary data.</text>
</comment>
<name>A0A1Q9EKD3_SYMMI</name>
<keyword evidence="4" id="KW-1185">Reference proteome</keyword>
<protein>
    <submittedName>
        <fullName evidence="3">Uncharacterized protein</fullName>
    </submittedName>
</protein>
<dbReference type="Proteomes" id="UP000186817">
    <property type="component" value="Unassembled WGS sequence"/>
</dbReference>
<accession>A0A1Q9EKD3</accession>